<keyword evidence="4" id="KW-0460">Magnesium</keyword>
<dbReference type="EC" id="2.10.1.1" evidence="4"/>
<protein>
    <recommendedName>
        <fullName evidence="4">Molybdopterin molybdenumtransferase</fullName>
        <ecNumber evidence="4">2.10.1.1</ecNumber>
    </recommendedName>
</protein>
<evidence type="ECO:0000313" key="7">
    <source>
        <dbReference type="Proteomes" id="UP000192936"/>
    </source>
</evidence>
<dbReference type="STRING" id="286727.SAMN02982917_5408"/>
<accession>A0A1X7HAN1</accession>
<sequence length="397" mass="39697">MTAPPPPPTSSSVHDVRGRGFARRAPLTDAWDWVDARVAPPPARSLPLAACAGLRLADAVAAAGDWPPADRAAVDGYAVAAADTLGAGSYNPVPLTAAVAVSTGDPLPPGSDAVIPYEAAQTVGPFIEAIDAVAPGSGVERRGAWTTAGSPLLPAGRRLRPGDLGLLAAAGHSTVPILPAPRVRILIAGGPKAGAPEQNGAMLAALVARDGGVVEAVEELPGDLDALAEAFARPGADLILSAGRTGTGPDDVAPPALAQAGSLDLHGIAMRPGGSAALGFAGGLEGRVPVLLLPGEPMAALAAYELLAGRAVRHAAGLPAALPHATVEAVTTRKLVSEIGCLDLHRVRLDEDGRVEPVASPNWPGLAAAARADGFVLIGADSEGVPDGAPVTMYRFA</sequence>
<comment type="pathway">
    <text evidence="4">Cofactor biosynthesis; molybdopterin biosynthesis.</text>
</comment>
<evidence type="ECO:0000259" key="5">
    <source>
        <dbReference type="SMART" id="SM00852"/>
    </source>
</evidence>
<dbReference type="Proteomes" id="UP000192936">
    <property type="component" value="Unassembled WGS sequence"/>
</dbReference>
<dbReference type="Gene3D" id="2.40.340.10">
    <property type="entry name" value="MoeA, C-terminal, domain IV"/>
    <property type="match status" value="1"/>
</dbReference>
<comment type="cofactor">
    <cofactor evidence="4">
        <name>Mg(2+)</name>
        <dbReference type="ChEBI" id="CHEBI:18420"/>
    </cofactor>
</comment>
<comment type="catalytic activity">
    <reaction evidence="3">
        <text>adenylyl-molybdopterin + molybdate = Mo-molybdopterin + AMP + H(+)</text>
        <dbReference type="Rhea" id="RHEA:35047"/>
        <dbReference type="ChEBI" id="CHEBI:15378"/>
        <dbReference type="ChEBI" id="CHEBI:36264"/>
        <dbReference type="ChEBI" id="CHEBI:62727"/>
        <dbReference type="ChEBI" id="CHEBI:71302"/>
        <dbReference type="ChEBI" id="CHEBI:456215"/>
        <dbReference type="EC" id="2.10.1.1"/>
    </reaction>
</comment>
<keyword evidence="4" id="KW-0479">Metal-binding</keyword>
<dbReference type="Gene3D" id="3.90.105.10">
    <property type="entry name" value="Molybdopterin biosynthesis moea protein, domain 2"/>
    <property type="match status" value="1"/>
</dbReference>
<dbReference type="OrthoDB" id="8435302at2"/>
<name>A0A1X7HAN1_9PROT</name>
<dbReference type="SMART" id="SM00852">
    <property type="entry name" value="MoCF_biosynth"/>
    <property type="match status" value="1"/>
</dbReference>
<dbReference type="Pfam" id="PF03453">
    <property type="entry name" value="MoeA_N"/>
    <property type="match status" value="1"/>
</dbReference>
<reference evidence="6 7" key="1">
    <citation type="submission" date="2017-04" db="EMBL/GenBank/DDBJ databases">
        <authorList>
            <person name="Afonso C.L."/>
            <person name="Miller P.J."/>
            <person name="Scott M.A."/>
            <person name="Spackman E."/>
            <person name="Goraichik I."/>
            <person name="Dimitrov K.M."/>
            <person name="Suarez D.L."/>
            <person name="Swayne D.E."/>
        </authorList>
    </citation>
    <scope>NUCLEOTIDE SEQUENCE [LARGE SCALE GENOMIC DNA]</scope>
    <source>
        <strain evidence="6 7">A2P</strain>
    </source>
</reference>
<dbReference type="EMBL" id="FXAK01000007">
    <property type="protein sequence ID" value="SMF82745.1"/>
    <property type="molecule type" value="Genomic_DNA"/>
</dbReference>
<dbReference type="GO" id="GO:0006777">
    <property type="term" value="P:Mo-molybdopterin cofactor biosynthetic process"/>
    <property type="evidence" value="ECO:0007669"/>
    <property type="project" value="UniProtKB-UniRule"/>
</dbReference>
<keyword evidence="4" id="KW-0500">Molybdenum</keyword>
<evidence type="ECO:0000256" key="2">
    <source>
        <dbReference type="ARBA" id="ARBA00010763"/>
    </source>
</evidence>
<feature type="domain" description="MoaB/Mog" evidence="5">
    <location>
        <begin position="184"/>
        <end position="315"/>
    </location>
</feature>
<dbReference type="GO" id="GO:0061599">
    <property type="term" value="F:molybdopterin molybdotransferase activity"/>
    <property type="evidence" value="ECO:0007669"/>
    <property type="project" value="UniProtKB-UniRule"/>
</dbReference>
<evidence type="ECO:0000256" key="1">
    <source>
        <dbReference type="ARBA" id="ARBA00002901"/>
    </source>
</evidence>
<dbReference type="UniPathway" id="UPA00344"/>
<dbReference type="SUPFAM" id="SSF63882">
    <property type="entry name" value="MoeA N-terminal region -like"/>
    <property type="match status" value="1"/>
</dbReference>
<organism evidence="6 7">
    <name type="scientific">Azospirillum oryzae</name>
    <dbReference type="NCBI Taxonomy" id="286727"/>
    <lineage>
        <taxon>Bacteria</taxon>
        <taxon>Pseudomonadati</taxon>
        <taxon>Pseudomonadota</taxon>
        <taxon>Alphaproteobacteria</taxon>
        <taxon>Rhodospirillales</taxon>
        <taxon>Azospirillaceae</taxon>
        <taxon>Azospirillum</taxon>
    </lineage>
</organism>
<dbReference type="PANTHER" id="PTHR10192:SF5">
    <property type="entry name" value="GEPHYRIN"/>
    <property type="match status" value="1"/>
</dbReference>
<dbReference type="SUPFAM" id="SSF53218">
    <property type="entry name" value="Molybdenum cofactor biosynthesis proteins"/>
    <property type="match status" value="1"/>
</dbReference>
<dbReference type="SUPFAM" id="SSF63867">
    <property type="entry name" value="MoeA C-terminal domain-like"/>
    <property type="match status" value="1"/>
</dbReference>
<proteinExistence type="inferred from homology"/>
<dbReference type="GO" id="GO:0046872">
    <property type="term" value="F:metal ion binding"/>
    <property type="evidence" value="ECO:0007669"/>
    <property type="project" value="UniProtKB-UniRule"/>
</dbReference>
<dbReference type="AlphaFoldDB" id="A0A1X7HAN1"/>
<dbReference type="InterPro" id="IPR005110">
    <property type="entry name" value="MoeA_linker/N"/>
</dbReference>
<evidence type="ECO:0000256" key="3">
    <source>
        <dbReference type="ARBA" id="ARBA00047317"/>
    </source>
</evidence>
<dbReference type="InterPro" id="IPR036425">
    <property type="entry name" value="MoaB/Mog-like_dom_sf"/>
</dbReference>
<dbReference type="InterPro" id="IPR036688">
    <property type="entry name" value="MoeA_C_domain_IV_sf"/>
</dbReference>
<dbReference type="Gene3D" id="2.170.190.11">
    <property type="entry name" value="Molybdopterin biosynthesis moea protein, domain 3"/>
    <property type="match status" value="1"/>
</dbReference>
<dbReference type="PANTHER" id="PTHR10192">
    <property type="entry name" value="MOLYBDOPTERIN BIOSYNTHESIS PROTEIN"/>
    <property type="match status" value="1"/>
</dbReference>
<keyword evidence="4 6" id="KW-0808">Transferase</keyword>
<comment type="function">
    <text evidence="1 4">Catalyzes the insertion of molybdate into adenylated molybdopterin with the concomitant release of AMP.</text>
</comment>
<keyword evidence="4" id="KW-0501">Molybdenum cofactor biosynthesis</keyword>
<evidence type="ECO:0000313" key="6">
    <source>
        <dbReference type="EMBL" id="SMF82745.1"/>
    </source>
</evidence>
<dbReference type="RefSeq" id="WP_085090163.1">
    <property type="nucleotide sequence ID" value="NZ_FXAK01000007.1"/>
</dbReference>
<dbReference type="InterPro" id="IPR001453">
    <property type="entry name" value="MoaB/Mog_dom"/>
</dbReference>
<dbReference type="GO" id="GO:0005737">
    <property type="term" value="C:cytoplasm"/>
    <property type="evidence" value="ECO:0007669"/>
    <property type="project" value="TreeGrafter"/>
</dbReference>
<evidence type="ECO:0000256" key="4">
    <source>
        <dbReference type="RuleBase" id="RU365090"/>
    </source>
</evidence>
<dbReference type="InterPro" id="IPR038987">
    <property type="entry name" value="MoeA-like"/>
</dbReference>
<dbReference type="Pfam" id="PF00994">
    <property type="entry name" value="MoCF_biosynth"/>
    <property type="match status" value="1"/>
</dbReference>
<comment type="similarity">
    <text evidence="2 4">Belongs to the MoeA family.</text>
</comment>
<dbReference type="InterPro" id="IPR036135">
    <property type="entry name" value="MoeA_linker/N_sf"/>
</dbReference>
<gene>
    <name evidence="6" type="ORF">SAMN02982917_5408</name>
</gene>
<dbReference type="Gene3D" id="3.40.980.10">
    <property type="entry name" value="MoaB/Mog-like domain"/>
    <property type="match status" value="1"/>
</dbReference>